<feature type="domain" description="Peptidoglycan binding-like" evidence="1">
    <location>
        <begin position="334"/>
        <end position="394"/>
    </location>
</feature>
<protein>
    <submittedName>
        <fullName evidence="2">Peptidoglycan-binding protein</fullName>
    </submittedName>
</protein>
<dbReference type="Proteomes" id="UP001256646">
    <property type="component" value="Unassembled WGS sequence"/>
</dbReference>
<dbReference type="SUPFAM" id="SSF47090">
    <property type="entry name" value="PGBD-like"/>
    <property type="match status" value="5"/>
</dbReference>
<dbReference type="InterPro" id="IPR036366">
    <property type="entry name" value="PGBDSf"/>
</dbReference>
<dbReference type="Pfam" id="PF01471">
    <property type="entry name" value="PG_binding_1"/>
    <property type="match status" value="5"/>
</dbReference>
<evidence type="ECO:0000313" key="2">
    <source>
        <dbReference type="EMBL" id="MDR5587964.1"/>
    </source>
</evidence>
<feature type="domain" description="Peptidoglycan binding-like" evidence="1">
    <location>
        <begin position="729"/>
        <end position="775"/>
    </location>
</feature>
<feature type="domain" description="Peptidoglycan binding-like" evidence="1">
    <location>
        <begin position="623"/>
        <end position="683"/>
    </location>
</feature>
<dbReference type="EMBL" id="JAVJAN010000027">
    <property type="protein sequence ID" value="MDR5587964.1"/>
    <property type="molecule type" value="Genomic_DNA"/>
</dbReference>
<sequence length="794" mass="89814">MGKGYILVRIFKVKEALPKTEGKLIITNAENGNVVYEKDNAFDVSGRSELIEVTTPEKSLSQQPYEEGTIPYSVYNIDVLSENFKEVIVEGVSAFEEITSIQNIELIEEDKESTFNASAEKIIISPEQLVLNAKRDRQVGSMAEPLVLDKPYIPEFIVVHLGTPSSAAENVTVGFIDYIKNVASSEIYPTWPEESLKANIYCQISFALNRIYTEWYRSKGYSFQITNSTAYDQYFIKGRNIFDNISKIVDEIFSEYIITIGNKTPFFAQYCNGTTVKCDGLSQWGTVDLANAGMKALGILQYYFGYDKTLVRATMIEGIPESYPGTPLRLNDENNNVKVIQKQLNRISKNFPAIPKIPYENGKFDKITEDAVKVFQKVFNLTQDGIVGRATWYRISSIYVGVKRLAELDQEPEIDGENPPPDSGGEYPGYLLKYGSRGEKVKEVQSYLSVISKSYNIPSIKADGIFGQMTKDAVIAFQRLFGLVPDGIIGINTWNKIYYVYKDLIKGTGQQGLNEEFDGKYPGYLLSYGSRGEKVREMQTYLSVISKSYNIPSINADGIFGDMTRNAVLSFQRLFGLAQDGVVGLNTWNKIYEIYRGSEKSNVEEKIYSADYPGYVLKENLYGDDVRWVQTYLNAISEFYKEIPKIKVDGIFKKKTKNAVIAFQKNFGLNVDGKIGVNDWKKLISVYNSLDGGQNINKSDILYDYPGFDLELGDRDGYVTVFQKYINILAKNNYLSNQIIENGVFDKRTENAVKELQEKFGLKVTGIVDKFTWDKTSSLYEILYTGKGIKRSRK</sequence>
<gene>
    <name evidence="2" type="ORF">RGC78_10845</name>
</gene>
<dbReference type="RefSeq" id="WP_309556631.1">
    <property type="nucleotide sequence ID" value="NZ_JAVJAN010000027.1"/>
</dbReference>
<evidence type="ECO:0000259" key="1">
    <source>
        <dbReference type="Pfam" id="PF01471"/>
    </source>
</evidence>
<organism evidence="2 3">
    <name type="scientific">Clostridium aquiflavi</name>
    <dbReference type="NCBI Taxonomy" id="3073603"/>
    <lineage>
        <taxon>Bacteria</taxon>
        <taxon>Bacillati</taxon>
        <taxon>Bacillota</taxon>
        <taxon>Clostridia</taxon>
        <taxon>Eubacteriales</taxon>
        <taxon>Clostridiaceae</taxon>
        <taxon>Clostridium</taxon>
    </lineage>
</organism>
<keyword evidence="3" id="KW-1185">Reference proteome</keyword>
<accession>A0ABU1EJ47</accession>
<feature type="domain" description="Peptidoglycan binding-like" evidence="1">
    <location>
        <begin position="531"/>
        <end position="591"/>
    </location>
</feature>
<comment type="caution">
    <text evidence="2">The sequence shown here is derived from an EMBL/GenBank/DDBJ whole genome shotgun (WGS) entry which is preliminary data.</text>
</comment>
<name>A0ABU1EJ47_9CLOT</name>
<evidence type="ECO:0000313" key="3">
    <source>
        <dbReference type="Proteomes" id="UP001256646"/>
    </source>
</evidence>
<proteinExistence type="predicted"/>
<feature type="domain" description="Peptidoglycan binding-like" evidence="1">
    <location>
        <begin position="437"/>
        <end position="497"/>
    </location>
</feature>
<reference evidence="2 3" key="1">
    <citation type="submission" date="2023-09" db="EMBL/GenBank/DDBJ databases">
        <authorList>
            <person name="Zhai L."/>
        </authorList>
    </citation>
    <scope>NUCLEOTIDE SEQUENCE [LARGE SCALE GENOMIC DNA]</scope>
    <source>
        <strain evidence="2 3">5 N-1</strain>
    </source>
</reference>
<dbReference type="InterPro" id="IPR036365">
    <property type="entry name" value="PGBD-like_sf"/>
</dbReference>
<dbReference type="InterPro" id="IPR002477">
    <property type="entry name" value="Peptidoglycan-bd-like"/>
</dbReference>
<dbReference type="Gene3D" id="1.10.101.10">
    <property type="entry name" value="PGBD-like superfamily/PGBD"/>
    <property type="match status" value="5"/>
</dbReference>